<dbReference type="AlphaFoldDB" id="A0AAE3QQA6"/>
<dbReference type="Proteomes" id="UP001241110">
    <property type="component" value="Unassembled WGS sequence"/>
</dbReference>
<protein>
    <submittedName>
        <fullName evidence="2">Antibiotic biosynthesis monooxygenase family protein</fullName>
    </submittedName>
</protein>
<dbReference type="EMBL" id="JASJOS010000011">
    <property type="protein sequence ID" value="MDJ1483517.1"/>
    <property type="molecule type" value="Genomic_DNA"/>
</dbReference>
<dbReference type="Pfam" id="PF03992">
    <property type="entry name" value="ABM"/>
    <property type="match status" value="1"/>
</dbReference>
<gene>
    <name evidence="2" type="ORF">QNI16_23670</name>
</gene>
<feature type="domain" description="ABM" evidence="1">
    <location>
        <begin position="2"/>
        <end position="91"/>
    </location>
</feature>
<accession>A0AAE3QQA6</accession>
<dbReference type="PROSITE" id="PS51725">
    <property type="entry name" value="ABM"/>
    <property type="match status" value="1"/>
</dbReference>
<dbReference type="SUPFAM" id="SSF54909">
    <property type="entry name" value="Dimeric alpha+beta barrel"/>
    <property type="match status" value="1"/>
</dbReference>
<reference evidence="2" key="1">
    <citation type="submission" date="2023-05" db="EMBL/GenBank/DDBJ databases">
        <authorList>
            <person name="Zhang X."/>
        </authorList>
    </citation>
    <scope>NUCLEOTIDE SEQUENCE</scope>
    <source>
        <strain evidence="2">YF14B1</strain>
    </source>
</reference>
<name>A0AAE3QQA6_9BACT</name>
<dbReference type="GO" id="GO:0004497">
    <property type="term" value="F:monooxygenase activity"/>
    <property type="evidence" value="ECO:0007669"/>
    <property type="project" value="UniProtKB-KW"/>
</dbReference>
<proteinExistence type="predicted"/>
<evidence type="ECO:0000313" key="2">
    <source>
        <dbReference type="EMBL" id="MDJ1483517.1"/>
    </source>
</evidence>
<dbReference type="Gene3D" id="3.30.70.100">
    <property type="match status" value="1"/>
</dbReference>
<evidence type="ECO:0000313" key="3">
    <source>
        <dbReference type="Proteomes" id="UP001241110"/>
    </source>
</evidence>
<organism evidence="2 3">
    <name type="scientific">Xanthocytophaga flava</name>
    <dbReference type="NCBI Taxonomy" id="3048013"/>
    <lineage>
        <taxon>Bacteria</taxon>
        <taxon>Pseudomonadati</taxon>
        <taxon>Bacteroidota</taxon>
        <taxon>Cytophagia</taxon>
        <taxon>Cytophagales</taxon>
        <taxon>Rhodocytophagaceae</taxon>
        <taxon>Xanthocytophaga</taxon>
    </lineage>
</organism>
<keyword evidence="2" id="KW-0560">Oxidoreductase</keyword>
<dbReference type="RefSeq" id="WP_313983479.1">
    <property type="nucleotide sequence ID" value="NZ_JASJOS010000011.1"/>
</dbReference>
<dbReference type="InterPro" id="IPR011008">
    <property type="entry name" value="Dimeric_a/b-barrel"/>
</dbReference>
<comment type="caution">
    <text evidence="2">The sequence shown here is derived from an EMBL/GenBank/DDBJ whole genome shotgun (WGS) entry which is preliminary data.</text>
</comment>
<sequence>MLVRIVRMTFQTDKVADFHTIFRQSQPVIRSFPGCLHVELLQDTANPLSYSTLSHWENAAALEAYRQSDFFRETWSKTKALFSDKPLAFSLHPITIT</sequence>
<keyword evidence="2" id="KW-0503">Monooxygenase</keyword>
<evidence type="ECO:0000259" key="1">
    <source>
        <dbReference type="PROSITE" id="PS51725"/>
    </source>
</evidence>
<dbReference type="InterPro" id="IPR007138">
    <property type="entry name" value="ABM_dom"/>
</dbReference>